<dbReference type="Pfam" id="PF03625">
    <property type="entry name" value="DUF302"/>
    <property type="match status" value="1"/>
</dbReference>
<dbReference type="SUPFAM" id="SSF55136">
    <property type="entry name" value="Probable bacterial effector-binding domain"/>
    <property type="match status" value="1"/>
</dbReference>
<dbReference type="EMBL" id="MSIF01000006">
    <property type="protein sequence ID" value="OLF10509.1"/>
    <property type="molecule type" value="Genomic_DNA"/>
</dbReference>
<dbReference type="PANTHER" id="PTHR38342">
    <property type="entry name" value="SLR5037 PROTEIN"/>
    <property type="match status" value="1"/>
</dbReference>
<name>A0A7Z0WMT5_9PSEU</name>
<keyword evidence="3" id="KW-1185">Reference proteome</keyword>
<protein>
    <recommendedName>
        <fullName evidence="1">AraC effector-binding domain-containing protein</fullName>
    </recommendedName>
</protein>
<dbReference type="Gene3D" id="3.20.80.10">
    <property type="entry name" value="Regulatory factor, effector binding domain"/>
    <property type="match status" value="1"/>
</dbReference>
<reference evidence="2 3" key="1">
    <citation type="submission" date="2016-12" db="EMBL/GenBank/DDBJ databases">
        <title>The draft genome sequence of Actinophytocola xinjiangensis.</title>
        <authorList>
            <person name="Wang W."/>
            <person name="Yuan L."/>
        </authorList>
    </citation>
    <scope>NUCLEOTIDE SEQUENCE [LARGE SCALE GENOMIC DNA]</scope>
    <source>
        <strain evidence="2 3">CGMCC 4.4663</strain>
    </source>
</reference>
<gene>
    <name evidence="2" type="ORF">BLA60_15080</name>
</gene>
<dbReference type="Gene3D" id="3.30.310.70">
    <property type="entry name" value="TT1751-like domain"/>
    <property type="match status" value="1"/>
</dbReference>
<dbReference type="SUPFAM" id="SSF103247">
    <property type="entry name" value="TT1751-like"/>
    <property type="match status" value="1"/>
</dbReference>
<evidence type="ECO:0000313" key="2">
    <source>
        <dbReference type="EMBL" id="OLF10509.1"/>
    </source>
</evidence>
<dbReference type="InterPro" id="IPR035923">
    <property type="entry name" value="TT1751-like_sf"/>
</dbReference>
<feature type="domain" description="AraC effector-binding" evidence="1">
    <location>
        <begin position="5"/>
        <end position="158"/>
    </location>
</feature>
<dbReference type="CDD" id="cd14797">
    <property type="entry name" value="DUF302"/>
    <property type="match status" value="1"/>
</dbReference>
<accession>A0A7Z0WMT5</accession>
<dbReference type="AlphaFoldDB" id="A0A7Z0WMT5"/>
<dbReference type="Pfam" id="PF06445">
    <property type="entry name" value="GyrI-like"/>
    <property type="match status" value="1"/>
</dbReference>
<dbReference type="InterPro" id="IPR011256">
    <property type="entry name" value="Reg_factor_effector_dom_sf"/>
</dbReference>
<dbReference type="InterPro" id="IPR029442">
    <property type="entry name" value="GyrI-like"/>
</dbReference>
<dbReference type="PANTHER" id="PTHR38342:SF1">
    <property type="entry name" value="SLR5037 PROTEIN"/>
    <property type="match status" value="1"/>
</dbReference>
<dbReference type="RefSeq" id="WP_075133498.1">
    <property type="nucleotide sequence ID" value="NZ_MSIF01000006.1"/>
</dbReference>
<proteinExistence type="predicted"/>
<evidence type="ECO:0000313" key="3">
    <source>
        <dbReference type="Proteomes" id="UP000185696"/>
    </source>
</evidence>
<dbReference type="InterPro" id="IPR010499">
    <property type="entry name" value="AraC_E-bd"/>
</dbReference>
<organism evidence="2 3">
    <name type="scientific">Actinophytocola xinjiangensis</name>
    <dbReference type="NCBI Taxonomy" id="485602"/>
    <lineage>
        <taxon>Bacteria</taxon>
        <taxon>Bacillati</taxon>
        <taxon>Actinomycetota</taxon>
        <taxon>Actinomycetes</taxon>
        <taxon>Pseudonocardiales</taxon>
        <taxon>Pseudonocardiaceae</taxon>
    </lineage>
</organism>
<dbReference type="SMART" id="SM00871">
    <property type="entry name" value="AraC_E_bind"/>
    <property type="match status" value="1"/>
</dbReference>
<evidence type="ECO:0000259" key="1">
    <source>
        <dbReference type="SMART" id="SM00871"/>
    </source>
</evidence>
<dbReference type="Proteomes" id="UP000185696">
    <property type="component" value="Unassembled WGS sequence"/>
</dbReference>
<sequence length="290" mass="30663">MGYDTDTEIIETAPGEVLELHRLIDADRLAAEVGDALTDLLDRASEAGLQVSGPPSVTYQGRTASGSLEIDLSVPVAPGVGRDEVGPDARVTARRPQRVARTIHQGDYSTIGTAYEELGSWVERHGYRPVGPLSETYLVGPDTADPTGYRTEVLLPVAPALGPTVHLDTDVPTALAHTKEALRDNGFGVLSEIDVRATLWERIGAELEDYVILGVCAPTLAKRALDIDREAGLLLPCTVVVRARDAGSAVTFLDPALMVRATGIADLAIVAVQARQALDGAMAALRAVAD</sequence>
<comment type="caution">
    <text evidence="2">The sequence shown here is derived from an EMBL/GenBank/DDBJ whole genome shotgun (WGS) entry which is preliminary data.</text>
</comment>
<dbReference type="InterPro" id="IPR005180">
    <property type="entry name" value="DUF302"/>
</dbReference>